<organism evidence="1 2">
    <name type="scientific">Sphingomonas rustica</name>
    <dbReference type="NCBI Taxonomy" id="3103142"/>
    <lineage>
        <taxon>Bacteria</taxon>
        <taxon>Pseudomonadati</taxon>
        <taxon>Pseudomonadota</taxon>
        <taxon>Alphaproteobacteria</taxon>
        <taxon>Sphingomonadales</taxon>
        <taxon>Sphingomonadaceae</taxon>
        <taxon>Sphingomonas</taxon>
    </lineage>
</organism>
<gene>
    <name evidence="1" type="ORF">TPR58_18690</name>
</gene>
<evidence type="ECO:0000313" key="2">
    <source>
        <dbReference type="Proteomes" id="UP001427805"/>
    </source>
</evidence>
<comment type="caution">
    <text evidence="1">The sequence shown here is derived from an EMBL/GenBank/DDBJ whole genome shotgun (WGS) entry which is preliminary data.</text>
</comment>
<dbReference type="RefSeq" id="WP_346248248.1">
    <property type="nucleotide sequence ID" value="NZ_JBDIZK010000012.1"/>
</dbReference>
<protein>
    <submittedName>
        <fullName evidence="1">Uncharacterized protein</fullName>
    </submittedName>
</protein>
<name>A0ABV0BCE7_9SPHN</name>
<accession>A0ABV0BCE7</accession>
<reference evidence="1 2" key="1">
    <citation type="submission" date="2024-05" db="EMBL/GenBank/DDBJ databases">
        <title>Sphingomonas sp. HF-S3 16S ribosomal RNA gene Genome sequencing and assembly.</title>
        <authorList>
            <person name="Lee H."/>
        </authorList>
    </citation>
    <scope>NUCLEOTIDE SEQUENCE [LARGE SCALE GENOMIC DNA]</scope>
    <source>
        <strain evidence="1 2">HF-S3</strain>
    </source>
</reference>
<sequence>MRHAIGEAYVRTVIDRTGVDMTDAREDNNRGKTLFSLDGEADGGGQGSGVLEVPAGATREIDAFLTSFANEGRVAAGDRVTATVPLAGRNVAVAFIARRPSLLP</sequence>
<keyword evidence="2" id="KW-1185">Reference proteome</keyword>
<proteinExistence type="predicted"/>
<dbReference type="Proteomes" id="UP001427805">
    <property type="component" value="Unassembled WGS sequence"/>
</dbReference>
<dbReference type="EMBL" id="JBDIZK010000012">
    <property type="protein sequence ID" value="MEN3749209.1"/>
    <property type="molecule type" value="Genomic_DNA"/>
</dbReference>
<evidence type="ECO:0000313" key="1">
    <source>
        <dbReference type="EMBL" id="MEN3749209.1"/>
    </source>
</evidence>